<name>A0A486XHM8_9GAMM</name>
<reference evidence="1" key="1">
    <citation type="submission" date="2019-04" db="EMBL/GenBank/DDBJ databases">
        <authorList>
            <person name="Brambilla D."/>
        </authorList>
    </citation>
    <scope>NUCLEOTIDE SEQUENCE</scope>
    <source>
        <strain evidence="1">BAL1</strain>
    </source>
</reference>
<accession>A0A486XHM8</accession>
<sequence length="41" mass="4684">MKGGYWFALNQPLKAWMPESSLQGRIYGVLMWANQLAARAE</sequence>
<proteinExistence type="predicted"/>
<gene>
    <name evidence="1" type="ORF">BAL341_204</name>
</gene>
<dbReference type="EMBL" id="CAAJGR010000043">
    <property type="protein sequence ID" value="VHO00823.1"/>
    <property type="molecule type" value="Genomic_DNA"/>
</dbReference>
<dbReference type="AlphaFoldDB" id="A0A486XHM8"/>
<organism evidence="1">
    <name type="scientific">Rheinheimera sp. BAL341</name>
    <dbReference type="NCBI Taxonomy" id="1708203"/>
    <lineage>
        <taxon>Bacteria</taxon>
        <taxon>Pseudomonadati</taxon>
        <taxon>Pseudomonadota</taxon>
        <taxon>Gammaproteobacteria</taxon>
        <taxon>Chromatiales</taxon>
        <taxon>Chromatiaceae</taxon>
        <taxon>Rheinheimera</taxon>
    </lineage>
</organism>
<protein>
    <submittedName>
        <fullName evidence="1">Uncharacterized protein</fullName>
    </submittedName>
</protein>
<evidence type="ECO:0000313" key="1">
    <source>
        <dbReference type="EMBL" id="VHO00823.1"/>
    </source>
</evidence>